<protein>
    <submittedName>
        <fullName evidence="1">Uncharacterized protein</fullName>
    </submittedName>
</protein>
<dbReference type="AlphaFoldDB" id="A0ABD6D5U4"/>
<dbReference type="EMBL" id="JBHUDM010000001">
    <property type="protein sequence ID" value="MFD1641338.1"/>
    <property type="molecule type" value="Genomic_DNA"/>
</dbReference>
<sequence length="94" mass="9597">MELKRVGVLLLGSGLAVALLSAVAFGFLWGSTEVFCEDHDPSYSLTGVDGLSIQYTDGCNTHSVNPLVTGGSLTAAAGLAVGLGGLLREWLATS</sequence>
<reference evidence="1 2" key="1">
    <citation type="journal article" date="2019" name="Int. J. Syst. Evol. Microbiol.">
        <title>The Global Catalogue of Microorganisms (GCM) 10K type strain sequencing project: providing services to taxonomists for standard genome sequencing and annotation.</title>
        <authorList>
            <consortium name="The Broad Institute Genomics Platform"/>
            <consortium name="The Broad Institute Genome Sequencing Center for Infectious Disease"/>
            <person name="Wu L."/>
            <person name="Ma J."/>
        </authorList>
    </citation>
    <scope>NUCLEOTIDE SEQUENCE [LARGE SCALE GENOMIC DNA]</scope>
    <source>
        <strain evidence="1 2">CGMCC 1.10593</strain>
    </source>
</reference>
<proteinExistence type="predicted"/>
<evidence type="ECO:0000313" key="1">
    <source>
        <dbReference type="EMBL" id="MFD1641338.1"/>
    </source>
</evidence>
<evidence type="ECO:0000313" key="2">
    <source>
        <dbReference type="Proteomes" id="UP001597052"/>
    </source>
</evidence>
<comment type="caution">
    <text evidence="1">The sequence shown here is derived from an EMBL/GenBank/DDBJ whole genome shotgun (WGS) entry which is preliminary data.</text>
</comment>
<name>A0ABD6D5U4_9EURY</name>
<gene>
    <name evidence="1" type="ORF">ACFSBW_05545</name>
</gene>
<dbReference type="Proteomes" id="UP001597052">
    <property type="component" value="Unassembled WGS sequence"/>
</dbReference>
<dbReference type="RefSeq" id="WP_256395039.1">
    <property type="nucleotide sequence ID" value="NZ_JANHDJ010000001.1"/>
</dbReference>
<accession>A0ABD6D5U4</accession>
<keyword evidence="2" id="KW-1185">Reference proteome</keyword>
<organism evidence="1 2">
    <name type="scientific">Halohasta litorea</name>
    <dbReference type="NCBI Taxonomy" id="869891"/>
    <lineage>
        <taxon>Archaea</taxon>
        <taxon>Methanobacteriati</taxon>
        <taxon>Methanobacteriota</taxon>
        <taxon>Stenosarchaea group</taxon>
        <taxon>Halobacteria</taxon>
        <taxon>Halobacteriales</taxon>
        <taxon>Haloferacaceae</taxon>
        <taxon>Halohasta</taxon>
    </lineage>
</organism>